<evidence type="ECO:0000313" key="6">
    <source>
        <dbReference type="Proteomes" id="UP000295399"/>
    </source>
</evidence>
<keyword evidence="3" id="KW-0804">Transcription</keyword>
<dbReference type="InParanoid" id="A0A4R2PLB1"/>
<evidence type="ECO:0000256" key="3">
    <source>
        <dbReference type="ARBA" id="ARBA00023163"/>
    </source>
</evidence>
<dbReference type="InterPro" id="IPR036388">
    <property type="entry name" value="WH-like_DNA-bd_sf"/>
</dbReference>
<dbReference type="Gene3D" id="1.10.10.10">
    <property type="entry name" value="Winged helix-like DNA-binding domain superfamily/Winged helix DNA-binding domain"/>
    <property type="match status" value="1"/>
</dbReference>
<dbReference type="SUPFAM" id="SSF75516">
    <property type="entry name" value="Pheromone-binding domain of LuxR-like quorum-sensing transcription factors"/>
    <property type="match status" value="1"/>
</dbReference>
<dbReference type="RefSeq" id="WP_132707937.1">
    <property type="nucleotide sequence ID" value="NZ_JACIGF010000003.1"/>
</dbReference>
<dbReference type="GO" id="GO:0003677">
    <property type="term" value="F:DNA binding"/>
    <property type="evidence" value="ECO:0007669"/>
    <property type="project" value="UniProtKB-KW"/>
</dbReference>
<dbReference type="GO" id="GO:0006355">
    <property type="term" value="P:regulation of DNA-templated transcription"/>
    <property type="evidence" value="ECO:0007669"/>
    <property type="project" value="InterPro"/>
</dbReference>
<dbReference type="Pfam" id="PF03472">
    <property type="entry name" value="Autoind_bind"/>
    <property type="match status" value="1"/>
</dbReference>
<dbReference type="CDD" id="cd06170">
    <property type="entry name" value="LuxR_C_like"/>
    <property type="match status" value="1"/>
</dbReference>
<evidence type="ECO:0000256" key="1">
    <source>
        <dbReference type="ARBA" id="ARBA00023015"/>
    </source>
</evidence>
<name>A0A4R2PLB1_RHOSA</name>
<feature type="domain" description="HTH luxR-type" evidence="4">
    <location>
        <begin position="169"/>
        <end position="234"/>
    </location>
</feature>
<dbReference type="Proteomes" id="UP000295399">
    <property type="component" value="Unassembled WGS sequence"/>
</dbReference>
<proteinExistence type="predicted"/>
<dbReference type="Gene3D" id="3.30.450.80">
    <property type="entry name" value="Transcription factor LuxR-like, autoinducer-binding domain"/>
    <property type="match status" value="1"/>
</dbReference>
<dbReference type="PROSITE" id="PS00622">
    <property type="entry name" value="HTH_LUXR_1"/>
    <property type="match status" value="1"/>
</dbReference>
<dbReference type="InterPro" id="IPR005143">
    <property type="entry name" value="TF_LuxR_autoind-bd_dom"/>
</dbReference>
<evidence type="ECO:0000256" key="2">
    <source>
        <dbReference type="ARBA" id="ARBA00023125"/>
    </source>
</evidence>
<dbReference type="Pfam" id="PF00196">
    <property type="entry name" value="GerE"/>
    <property type="match status" value="1"/>
</dbReference>
<protein>
    <submittedName>
        <fullName evidence="5">LuxR family transcriptional regulator</fullName>
    </submittedName>
</protein>
<dbReference type="SMART" id="SM00421">
    <property type="entry name" value="HTH_LUXR"/>
    <property type="match status" value="1"/>
</dbReference>
<sequence length="238" mass="26277">MDLGDYISAMAQAGDTATLQRVFVSALAREGVDWFAYARSFDPSNPDMNEADYRLGNFPEMWAERYFDAGYDASDPVRLYAFRTAQPFTWGEAEARIGAERPVPPILDEAANVGLSAGATIALFGPGGRLYSVSFGAAQPGVEREWDLNRLGILAHQLHLTYERLTEPDPVASTTLTVREQDVLHWCARGKSNTDISEIMGISPNTVDYYMRRIYNKLGVNSRTPAALMGIMTGIIQP</sequence>
<comment type="caution">
    <text evidence="5">The sequence shown here is derived from an EMBL/GenBank/DDBJ whole genome shotgun (WGS) entry which is preliminary data.</text>
</comment>
<dbReference type="PROSITE" id="PS50043">
    <property type="entry name" value="HTH_LUXR_2"/>
    <property type="match status" value="1"/>
</dbReference>
<evidence type="ECO:0000313" key="5">
    <source>
        <dbReference type="EMBL" id="TCP36399.1"/>
    </source>
</evidence>
<dbReference type="PANTHER" id="PTHR44688">
    <property type="entry name" value="DNA-BINDING TRANSCRIPTIONAL ACTIVATOR DEVR_DOSR"/>
    <property type="match status" value="1"/>
</dbReference>
<keyword evidence="2" id="KW-0238">DNA-binding</keyword>
<dbReference type="InterPro" id="IPR036693">
    <property type="entry name" value="TF_LuxR_autoind-bd_dom_sf"/>
</dbReference>
<organism evidence="5 6">
    <name type="scientific">Rhodothalassium salexigens DSM 2132</name>
    <dbReference type="NCBI Taxonomy" id="1188247"/>
    <lineage>
        <taxon>Bacteria</taxon>
        <taxon>Pseudomonadati</taxon>
        <taxon>Pseudomonadota</taxon>
        <taxon>Alphaproteobacteria</taxon>
        <taxon>Rhodothalassiales</taxon>
        <taxon>Rhodothalassiaceae</taxon>
        <taxon>Rhodothalassium</taxon>
    </lineage>
</organism>
<dbReference type="AlphaFoldDB" id="A0A4R2PLB1"/>
<gene>
    <name evidence="5" type="ORF">EV659_103290</name>
</gene>
<dbReference type="InterPro" id="IPR000792">
    <property type="entry name" value="Tscrpt_reg_LuxR_C"/>
</dbReference>
<evidence type="ECO:0000259" key="4">
    <source>
        <dbReference type="PROSITE" id="PS50043"/>
    </source>
</evidence>
<dbReference type="FunCoup" id="A0A4R2PLB1">
    <property type="interactions" value="100"/>
</dbReference>
<dbReference type="OrthoDB" id="3170288at2"/>
<keyword evidence="1" id="KW-0805">Transcription regulation</keyword>
<reference evidence="5 6" key="1">
    <citation type="submission" date="2019-03" db="EMBL/GenBank/DDBJ databases">
        <title>Genomic Encyclopedia of Type Strains, Phase IV (KMG-IV): sequencing the most valuable type-strain genomes for metagenomic binning, comparative biology and taxonomic classification.</title>
        <authorList>
            <person name="Goeker M."/>
        </authorList>
    </citation>
    <scope>NUCLEOTIDE SEQUENCE [LARGE SCALE GENOMIC DNA]</scope>
    <source>
        <strain evidence="5 6">DSM 2132</strain>
    </source>
</reference>
<keyword evidence="6" id="KW-1185">Reference proteome</keyword>
<dbReference type="PRINTS" id="PR00038">
    <property type="entry name" value="HTHLUXR"/>
</dbReference>
<dbReference type="PANTHER" id="PTHR44688:SF16">
    <property type="entry name" value="DNA-BINDING TRANSCRIPTIONAL ACTIVATOR DEVR_DOSR"/>
    <property type="match status" value="1"/>
</dbReference>
<dbReference type="EMBL" id="SLXO01000003">
    <property type="protein sequence ID" value="TCP36399.1"/>
    <property type="molecule type" value="Genomic_DNA"/>
</dbReference>
<dbReference type="SUPFAM" id="SSF46894">
    <property type="entry name" value="C-terminal effector domain of the bipartite response regulators"/>
    <property type="match status" value="1"/>
</dbReference>
<dbReference type="InterPro" id="IPR016032">
    <property type="entry name" value="Sig_transdc_resp-reg_C-effctor"/>
</dbReference>
<accession>A0A4R2PLB1</accession>